<dbReference type="SMART" id="SM00450">
    <property type="entry name" value="RHOD"/>
    <property type="match status" value="1"/>
</dbReference>
<dbReference type="InterPro" id="IPR000340">
    <property type="entry name" value="Dual-sp_phosphatase_cat-dom"/>
</dbReference>
<dbReference type="GO" id="GO:0017017">
    <property type="term" value="F:MAP kinase tyrosine/serine/threonine phosphatase activity"/>
    <property type="evidence" value="ECO:0007669"/>
    <property type="project" value="InterPro"/>
</dbReference>
<protein>
    <recommendedName>
        <fullName evidence="2">protein-tyrosine-phosphatase</fullName>
        <ecNumber evidence="2">3.1.3.48</ecNumber>
    </recommendedName>
</protein>
<evidence type="ECO:0000313" key="8">
    <source>
        <dbReference type="Proteomes" id="UP000046395"/>
    </source>
</evidence>
<dbReference type="Gene3D" id="3.90.190.10">
    <property type="entry name" value="Protein tyrosine phosphatase superfamily"/>
    <property type="match status" value="1"/>
</dbReference>
<evidence type="ECO:0000256" key="2">
    <source>
        <dbReference type="ARBA" id="ARBA00013064"/>
    </source>
</evidence>
<feature type="domain" description="Tyrosine-protein phosphatase" evidence="5">
    <location>
        <begin position="203"/>
        <end position="345"/>
    </location>
</feature>
<dbReference type="Pfam" id="PF00581">
    <property type="entry name" value="Rhodanese"/>
    <property type="match status" value="1"/>
</dbReference>
<sequence length="416" mass="47076">MNLPLDSSRLKRAISWAFPKRPMNSRPSVTLDRLISSEQLASIVAQSPKNKKLVLVDCRRFQEYNTGHIKGAINLCYSKLLKKRLQRKDSVVDFISNAAIKSQGSIPRRLHIVLYGAQKPAVTSSSSQIGGKATEPSLFLSFLVEQLSLSDRCNEVFVLKDSFKDFLLSYPSLCVNNLIVDHANIATTSCDRISDQVDGRPPEITCVLPFLYLGCEQDALDVETAKKFEITYLLNCTVTCPKPKHIDDKRFLRIPVRDDHVERLTPHFPNVFAFLNRAVKNGASVLVHCAAGHSRSPTFVVAYLMYQKFMSLQDAYRFVKQKRPCVSPNVNFWGQLVEYERTLCRTRQLNNDWIERPLTLNAMTQRNELGSIRRPPFNSPVIPVGRGLRSLRHRPVSSADPTNGNVLLTDASLLYR</sequence>
<dbReference type="GO" id="GO:0008330">
    <property type="term" value="F:protein tyrosine/threonine phosphatase activity"/>
    <property type="evidence" value="ECO:0007669"/>
    <property type="project" value="TreeGrafter"/>
</dbReference>
<dbReference type="Gene3D" id="3.40.250.10">
    <property type="entry name" value="Rhodanese-like domain"/>
    <property type="match status" value="1"/>
</dbReference>
<dbReference type="PROSITE" id="PS00383">
    <property type="entry name" value="TYR_PHOSPHATASE_1"/>
    <property type="match status" value="1"/>
</dbReference>
<dbReference type="InterPro" id="IPR029021">
    <property type="entry name" value="Prot-tyrosine_phosphatase-like"/>
</dbReference>
<evidence type="ECO:0000256" key="1">
    <source>
        <dbReference type="ARBA" id="ARBA00008601"/>
    </source>
</evidence>
<dbReference type="InterPro" id="IPR000387">
    <property type="entry name" value="Tyr_Pase_dom"/>
</dbReference>
<evidence type="ECO:0000259" key="7">
    <source>
        <dbReference type="PROSITE" id="PS50206"/>
    </source>
</evidence>
<dbReference type="Proteomes" id="UP000046395">
    <property type="component" value="Unassembled WGS sequence"/>
</dbReference>
<evidence type="ECO:0000256" key="3">
    <source>
        <dbReference type="ARBA" id="ARBA00022801"/>
    </source>
</evidence>
<dbReference type="InterPro" id="IPR036873">
    <property type="entry name" value="Rhodanese-like_dom_sf"/>
</dbReference>
<dbReference type="PROSITE" id="PS50056">
    <property type="entry name" value="TYR_PHOSPHATASE_2"/>
    <property type="match status" value="1"/>
</dbReference>
<organism evidence="8 9">
    <name type="scientific">Trichuris muris</name>
    <name type="common">Mouse whipworm</name>
    <dbReference type="NCBI Taxonomy" id="70415"/>
    <lineage>
        <taxon>Eukaryota</taxon>
        <taxon>Metazoa</taxon>
        <taxon>Ecdysozoa</taxon>
        <taxon>Nematoda</taxon>
        <taxon>Enoplea</taxon>
        <taxon>Dorylaimia</taxon>
        <taxon>Trichinellida</taxon>
        <taxon>Trichuridae</taxon>
        <taxon>Trichuris</taxon>
    </lineage>
</organism>
<keyword evidence="3" id="KW-0378">Hydrolase</keyword>
<dbReference type="Pfam" id="PF00782">
    <property type="entry name" value="DSPc"/>
    <property type="match status" value="1"/>
</dbReference>
<dbReference type="SUPFAM" id="SSF52821">
    <property type="entry name" value="Rhodanese/Cell cycle control phosphatase"/>
    <property type="match status" value="1"/>
</dbReference>
<dbReference type="EC" id="3.1.3.48" evidence="2"/>
<dbReference type="WBParaSite" id="TMUE_1000005978.1">
    <property type="protein sequence ID" value="TMUE_1000005978.1"/>
    <property type="gene ID" value="WBGene00285732"/>
</dbReference>
<dbReference type="GO" id="GO:0043409">
    <property type="term" value="P:negative regulation of MAPK cascade"/>
    <property type="evidence" value="ECO:0007669"/>
    <property type="project" value="TreeGrafter"/>
</dbReference>
<dbReference type="PROSITE" id="PS50206">
    <property type="entry name" value="RHODANESE_3"/>
    <property type="match status" value="1"/>
</dbReference>
<keyword evidence="8" id="KW-1185">Reference proteome</keyword>
<evidence type="ECO:0000256" key="4">
    <source>
        <dbReference type="ARBA" id="ARBA00022912"/>
    </source>
</evidence>
<dbReference type="PANTHER" id="PTHR10159:SF533">
    <property type="entry name" value="TYROSINE-PROTEIN PHOSPHATASE VHP-1"/>
    <property type="match status" value="1"/>
</dbReference>
<comment type="similarity">
    <text evidence="1">Belongs to the protein-tyrosine phosphatase family. Non-receptor class dual specificity subfamily.</text>
</comment>
<dbReference type="SMART" id="SM00195">
    <property type="entry name" value="DSPc"/>
    <property type="match status" value="1"/>
</dbReference>
<keyword evidence="4" id="KW-0904">Protein phosphatase</keyword>
<feature type="domain" description="Tyrosine specific protein phosphatases" evidence="6">
    <location>
        <begin position="266"/>
        <end position="324"/>
    </location>
</feature>
<dbReference type="InterPro" id="IPR001763">
    <property type="entry name" value="Rhodanese-like_dom"/>
</dbReference>
<dbReference type="GO" id="GO:0033550">
    <property type="term" value="F:MAP kinase tyrosine phosphatase activity"/>
    <property type="evidence" value="ECO:0007669"/>
    <property type="project" value="TreeGrafter"/>
</dbReference>
<accession>A0A5S6QFJ2</accession>
<reference evidence="9" key="1">
    <citation type="submission" date="2019-12" db="UniProtKB">
        <authorList>
            <consortium name="WormBaseParasite"/>
        </authorList>
    </citation>
    <scope>IDENTIFICATION</scope>
</reference>
<dbReference type="PRINTS" id="PR01764">
    <property type="entry name" value="MAPKPHPHTASE"/>
</dbReference>
<dbReference type="AlphaFoldDB" id="A0A5S6QFJ2"/>
<name>A0A5S6QFJ2_TRIMR</name>
<evidence type="ECO:0000259" key="6">
    <source>
        <dbReference type="PROSITE" id="PS50056"/>
    </source>
</evidence>
<dbReference type="GO" id="GO:0005737">
    <property type="term" value="C:cytoplasm"/>
    <property type="evidence" value="ECO:0007669"/>
    <property type="project" value="TreeGrafter"/>
</dbReference>
<feature type="domain" description="Rhodanese" evidence="7">
    <location>
        <begin position="49"/>
        <end position="175"/>
    </location>
</feature>
<evidence type="ECO:0000313" key="9">
    <source>
        <dbReference type="WBParaSite" id="TMUE_1000005978.1"/>
    </source>
</evidence>
<dbReference type="PANTHER" id="PTHR10159">
    <property type="entry name" value="DUAL SPECIFICITY PROTEIN PHOSPHATASE"/>
    <property type="match status" value="1"/>
</dbReference>
<dbReference type="SUPFAM" id="SSF52799">
    <property type="entry name" value="(Phosphotyrosine protein) phosphatases II"/>
    <property type="match status" value="1"/>
</dbReference>
<proteinExistence type="inferred from homology"/>
<dbReference type="STRING" id="70415.A0A5S6QFJ2"/>
<dbReference type="InterPro" id="IPR008343">
    <property type="entry name" value="MKP"/>
</dbReference>
<evidence type="ECO:0000259" key="5">
    <source>
        <dbReference type="PROSITE" id="PS50054"/>
    </source>
</evidence>
<dbReference type="InterPro" id="IPR020422">
    <property type="entry name" value="TYR_PHOSPHATASE_DUAL_dom"/>
</dbReference>
<dbReference type="InterPro" id="IPR016130">
    <property type="entry name" value="Tyr_Pase_AS"/>
</dbReference>
<dbReference type="PROSITE" id="PS50054">
    <property type="entry name" value="TYR_PHOSPHATASE_DUAL"/>
    <property type="match status" value="1"/>
</dbReference>